<dbReference type="RefSeq" id="WP_307350123.1">
    <property type="nucleotide sequence ID" value="NZ_JAUSVS010000005.1"/>
</dbReference>
<evidence type="ECO:0000313" key="1">
    <source>
        <dbReference type="EMBL" id="MDQ0465039.1"/>
    </source>
</evidence>
<comment type="caution">
    <text evidence="1">The sequence shown here is derived from an EMBL/GenBank/DDBJ whole genome shotgun (WGS) entry which is preliminary data.</text>
</comment>
<dbReference type="EMBL" id="JAUSVS010000005">
    <property type="protein sequence ID" value="MDQ0465039.1"/>
    <property type="molecule type" value="Genomic_DNA"/>
</dbReference>
<name>A0ABU0ISR5_9CAUL</name>
<gene>
    <name evidence="1" type="ORF">QO010_002823</name>
</gene>
<dbReference type="Proteomes" id="UP001228905">
    <property type="component" value="Unassembled WGS sequence"/>
</dbReference>
<accession>A0ABU0ISR5</accession>
<organism evidence="1 2">
    <name type="scientific">Caulobacter ginsengisoli</name>
    <dbReference type="NCBI Taxonomy" id="400775"/>
    <lineage>
        <taxon>Bacteria</taxon>
        <taxon>Pseudomonadati</taxon>
        <taxon>Pseudomonadota</taxon>
        <taxon>Alphaproteobacteria</taxon>
        <taxon>Caulobacterales</taxon>
        <taxon>Caulobacteraceae</taxon>
        <taxon>Caulobacter</taxon>
    </lineage>
</organism>
<protein>
    <submittedName>
        <fullName evidence="1">Uncharacterized protein</fullName>
    </submittedName>
</protein>
<evidence type="ECO:0000313" key="2">
    <source>
        <dbReference type="Proteomes" id="UP001228905"/>
    </source>
</evidence>
<proteinExistence type="predicted"/>
<reference evidence="1 2" key="1">
    <citation type="submission" date="2023-07" db="EMBL/GenBank/DDBJ databases">
        <title>Genomic Encyclopedia of Type Strains, Phase IV (KMG-IV): sequencing the most valuable type-strain genomes for metagenomic binning, comparative biology and taxonomic classification.</title>
        <authorList>
            <person name="Goeker M."/>
        </authorList>
    </citation>
    <scope>NUCLEOTIDE SEQUENCE [LARGE SCALE GENOMIC DNA]</scope>
    <source>
        <strain evidence="1 2">DSM 18695</strain>
    </source>
</reference>
<sequence>MGRTEGWAEARPLMGGAARRARVVTEGHLEATYSALHVTETFEWETGAADIWRWVMIRGMDGRYVASEARAGAGIVGRHEGGDYLLDFRRPLTAKGRLLRGGYATRFSMLSPRTALKRVRLSLLGVPLAVMVGEHHRQD</sequence>
<keyword evidence="2" id="KW-1185">Reference proteome</keyword>